<sequence length="103" mass="12117">MRACLMRMRGFRKGTYTRKIFLEIAVTSELYCHNRPGCGDQVQYCFYRVQKTKGLGGDFATWLADIGFITSIQLLESKFMLSVKWERHPRISRMMILKTLSKR</sequence>
<protein>
    <submittedName>
        <fullName evidence="1">Uncharacterized protein</fullName>
    </submittedName>
</protein>
<organism evidence="1 2">
    <name type="scientific">Ceratodon purpureus</name>
    <name type="common">Fire moss</name>
    <name type="synonym">Dicranum purpureum</name>
    <dbReference type="NCBI Taxonomy" id="3225"/>
    <lineage>
        <taxon>Eukaryota</taxon>
        <taxon>Viridiplantae</taxon>
        <taxon>Streptophyta</taxon>
        <taxon>Embryophyta</taxon>
        <taxon>Bryophyta</taxon>
        <taxon>Bryophytina</taxon>
        <taxon>Bryopsida</taxon>
        <taxon>Dicranidae</taxon>
        <taxon>Pseudoditrichales</taxon>
        <taxon>Ditrichaceae</taxon>
        <taxon>Ceratodon</taxon>
    </lineage>
</organism>
<evidence type="ECO:0000313" key="2">
    <source>
        <dbReference type="Proteomes" id="UP000822688"/>
    </source>
</evidence>
<evidence type="ECO:0000313" key="1">
    <source>
        <dbReference type="EMBL" id="KAG0570987.1"/>
    </source>
</evidence>
<accession>A0A8T0HJL6</accession>
<dbReference type="EMBL" id="CM026427">
    <property type="protein sequence ID" value="KAG0570987.1"/>
    <property type="molecule type" value="Genomic_DNA"/>
</dbReference>
<proteinExistence type="predicted"/>
<comment type="caution">
    <text evidence="1">The sequence shown here is derived from an EMBL/GenBank/DDBJ whole genome shotgun (WGS) entry which is preliminary data.</text>
</comment>
<keyword evidence="2" id="KW-1185">Reference proteome</keyword>
<gene>
    <name evidence="1" type="ORF">KC19_6G202700</name>
</gene>
<dbReference type="Proteomes" id="UP000822688">
    <property type="component" value="Chromosome 6"/>
</dbReference>
<reference evidence="1 2" key="1">
    <citation type="submission" date="2020-06" db="EMBL/GenBank/DDBJ databases">
        <title>WGS assembly of Ceratodon purpureus strain R40.</title>
        <authorList>
            <person name="Carey S.B."/>
            <person name="Jenkins J."/>
            <person name="Shu S."/>
            <person name="Lovell J.T."/>
            <person name="Sreedasyam A."/>
            <person name="Maumus F."/>
            <person name="Tiley G.P."/>
            <person name="Fernandez-Pozo N."/>
            <person name="Barry K."/>
            <person name="Chen C."/>
            <person name="Wang M."/>
            <person name="Lipzen A."/>
            <person name="Daum C."/>
            <person name="Saski C.A."/>
            <person name="Payton A.C."/>
            <person name="Mcbreen J.C."/>
            <person name="Conrad R.E."/>
            <person name="Kollar L.M."/>
            <person name="Olsson S."/>
            <person name="Huttunen S."/>
            <person name="Landis J.B."/>
            <person name="Wickett N.J."/>
            <person name="Johnson M.G."/>
            <person name="Rensing S.A."/>
            <person name="Grimwood J."/>
            <person name="Schmutz J."/>
            <person name="Mcdaniel S.F."/>
        </authorList>
    </citation>
    <scope>NUCLEOTIDE SEQUENCE [LARGE SCALE GENOMIC DNA]</scope>
    <source>
        <strain evidence="1 2">R40</strain>
    </source>
</reference>
<name>A0A8T0HJL6_CERPU</name>
<dbReference type="AlphaFoldDB" id="A0A8T0HJL6"/>